<gene>
    <name evidence="2" type="ORF">BHF68_14740</name>
</gene>
<keyword evidence="3" id="KW-1185">Reference proteome</keyword>
<evidence type="ECO:0000313" key="3">
    <source>
        <dbReference type="Proteomes" id="UP000094296"/>
    </source>
</evidence>
<protein>
    <submittedName>
        <fullName evidence="2">Uncharacterized protein</fullName>
    </submittedName>
</protein>
<dbReference type="EMBL" id="MIJE01000010">
    <property type="protein sequence ID" value="OEF97590.1"/>
    <property type="molecule type" value="Genomic_DNA"/>
</dbReference>
<accession>A0A1E5G3F4</accession>
<evidence type="ECO:0000313" key="2">
    <source>
        <dbReference type="EMBL" id="OEF97590.1"/>
    </source>
</evidence>
<name>A0A1E5G3F4_9FIRM</name>
<feature type="transmembrane region" description="Helical" evidence="1">
    <location>
        <begin position="6"/>
        <end position="23"/>
    </location>
</feature>
<keyword evidence="1" id="KW-1133">Transmembrane helix</keyword>
<keyword evidence="1" id="KW-0472">Membrane</keyword>
<keyword evidence="1" id="KW-0812">Transmembrane</keyword>
<dbReference type="AlphaFoldDB" id="A0A1E5G3F4"/>
<dbReference type="Proteomes" id="UP000094296">
    <property type="component" value="Unassembled WGS sequence"/>
</dbReference>
<organism evidence="2 3">
    <name type="scientific">Desulfuribacillus alkaliarsenatis</name>
    <dbReference type="NCBI Taxonomy" id="766136"/>
    <lineage>
        <taxon>Bacteria</taxon>
        <taxon>Bacillati</taxon>
        <taxon>Bacillota</taxon>
        <taxon>Desulfuribacillia</taxon>
        <taxon>Desulfuribacillales</taxon>
        <taxon>Desulfuribacillaceae</taxon>
        <taxon>Desulfuribacillus</taxon>
    </lineage>
</organism>
<dbReference type="STRING" id="766136.BHF68_14740"/>
<proteinExistence type="predicted"/>
<evidence type="ECO:0000256" key="1">
    <source>
        <dbReference type="SAM" id="Phobius"/>
    </source>
</evidence>
<reference evidence="2 3" key="1">
    <citation type="submission" date="2016-09" db="EMBL/GenBank/DDBJ databases">
        <title>Draft genome sequence for the type strain of Desulfuribacillus alkaliarsenatis AHT28, an obligately anaerobic, sulfidogenic bacterium isolated from Russian soda lake sediments.</title>
        <authorList>
            <person name="Abin C.A."/>
            <person name="Hollibaugh J.T."/>
        </authorList>
    </citation>
    <scope>NUCLEOTIDE SEQUENCE [LARGE SCALE GENOMIC DNA]</scope>
    <source>
        <strain evidence="2 3">AHT28</strain>
    </source>
</reference>
<dbReference type="RefSeq" id="WP_069642701.1">
    <property type="nucleotide sequence ID" value="NZ_MIJE01000010.1"/>
</dbReference>
<sequence length="207" mass="24105">MEDKRIVNILSVIIVILVVIVFYQANINKEKQATINSAKKYNISSLGFGNMPVNYYFDIVTSQPKEDTNKLVTHKIFAELVKQDNIAKSIIHLHRDEINDQVWEEFSASYLIKDQSFAFLLTLTLDELILKDKHFNKLRKIEASWSNFFRITDPYIARGNKVLISPNDFAIAYITLKKELYEIANKKTLEDFRTEHPVARDIFSDIE</sequence>
<comment type="caution">
    <text evidence="2">The sequence shown here is derived from an EMBL/GenBank/DDBJ whole genome shotgun (WGS) entry which is preliminary data.</text>
</comment>